<evidence type="ECO:0000256" key="8">
    <source>
        <dbReference type="ARBA" id="ARBA00023242"/>
    </source>
</evidence>
<dbReference type="CDD" id="cd17734">
    <property type="entry name" value="BRCT_Bard1_rpt1"/>
    <property type="match status" value="1"/>
</dbReference>
<accession>A0A7I8K0W3</accession>
<dbReference type="Pfam" id="PF13771">
    <property type="entry name" value="zf-HC5HC2H"/>
    <property type="match status" value="1"/>
</dbReference>
<gene>
    <name evidence="12" type="ORF">SI8410_02002020</name>
</gene>
<comment type="subcellular location">
    <subcellularLocation>
        <location evidence="1">Nucleus</location>
    </subcellularLocation>
</comment>
<protein>
    <submittedName>
        <fullName evidence="12">Uncharacterized protein</fullName>
    </submittedName>
</protein>
<evidence type="ECO:0000256" key="7">
    <source>
        <dbReference type="ARBA" id="ARBA00023204"/>
    </source>
</evidence>
<evidence type="ECO:0000256" key="3">
    <source>
        <dbReference type="ARBA" id="ARBA00022737"/>
    </source>
</evidence>
<feature type="region of interest" description="Disordered" evidence="9">
    <location>
        <begin position="89"/>
        <end position="126"/>
    </location>
</feature>
<evidence type="ECO:0000256" key="9">
    <source>
        <dbReference type="SAM" id="MobiDB-lite"/>
    </source>
</evidence>
<dbReference type="FunFam" id="3.40.50.10190:FF:000006">
    <property type="entry name" value="Breast cancer type 1 susceptibility protein homolog"/>
    <property type="match status" value="1"/>
</dbReference>
<dbReference type="AlphaFoldDB" id="A0A7I8K0W3"/>
<dbReference type="InterPro" id="IPR001357">
    <property type="entry name" value="BRCT_dom"/>
</dbReference>
<dbReference type="Pfam" id="PF00533">
    <property type="entry name" value="BRCT"/>
    <property type="match status" value="1"/>
</dbReference>
<keyword evidence="13" id="KW-1185">Reference proteome</keyword>
<dbReference type="InterPro" id="IPR034732">
    <property type="entry name" value="EPHD"/>
</dbReference>
<feature type="domain" description="BRCT" evidence="10">
    <location>
        <begin position="503"/>
        <end position="609"/>
    </location>
</feature>
<dbReference type="InterPro" id="IPR036420">
    <property type="entry name" value="BRCT_dom_sf"/>
</dbReference>
<dbReference type="PANTHER" id="PTHR13763:SF9">
    <property type="entry name" value="BRCA1-ASSOCIATED RING DOMAIN PROTEIN 1"/>
    <property type="match status" value="1"/>
</dbReference>
<proteinExistence type="predicted"/>
<keyword evidence="8" id="KW-0539">Nucleus</keyword>
<dbReference type="InterPro" id="IPR031099">
    <property type="entry name" value="BRCA1-associated"/>
</dbReference>
<dbReference type="GO" id="GO:0004842">
    <property type="term" value="F:ubiquitin-protein transferase activity"/>
    <property type="evidence" value="ECO:0007669"/>
    <property type="project" value="TreeGrafter"/>
</dbReference>
<evidence type="ECO:0000256" key="4">
    <source>
        <dbReference type="ARBA" id="ARBA00022763"/>
    </source>
</evidence>
<evidence type="ECO:0000259" key="11">
    <source>
        <dbReference type="PROSITE" id="PS51805"/>
    </source>
</evidence>
<dbReference type="SUPFAM" id="SSF52113">
    <property type="entry name" value="BRCT domain"/>
    <property type="match status" value="2"/>
</dbReference>
<dbReference type="GO" id="GO:0005634">
    <property type="term" value="C:nucleus"/>
    <property type="evidence" value="ECO:0007669"/>
    <property type="project" value="UniProtKB-SubCell"/>
</dbReference>
<dbReference type="EMBL" id="LR746265">
    <property type="protein sequence ID" value="CAA7390558.1"/>
    <property type="molecule type" value="Genomic_DNA"/>
</dbReference>
<dbReference type="PANTHER" id="PTHR13763">
    <property type="entry name" value="BREAST CANCER TYPE 1 SUSCEPTIBILITY PROTEIN BRCA1"/>
    <property type="match status" value="1"/>
</dbReference>
<dbReference type="CDD" id="cd15571">
    <property type="entry name" value="ePHD"/>
    <property type="match status" value="1"/>
</dbReference>
<evidence type="ECO:0000256" key="2">
    <source>
        <dbReference type="ARBA" id="ARBA00022723"/>
    </source>
</evidence>
<evidence type="ECO:0000259" key="10">
    <source>
        <dbReference type="PROSITE" id="PS50172"/>
    </source>
</evidence>
<feature type="region of interest" description="Disordered" evidence="9">
    <location>
        <begin position="348"/>
        <end position="374"/>
    </location>
</feature>
<keyword evidence="5" id="KW-0863">Zinc-finger</keyword>
<dbReference type="GO" id="GO:0000724">
    <property type="term" value="P:double-strand break repair via homologous recombination"/>
    <property type="evidence" value="ECO:0007669"/>
    <property type="project" value="TreeGrafter"/>
</dbReference>
<dbReference type="GO" id="GO:0045944">
    <property type="term" value="P:positive regulation of transcription by RNA polymerase II"/>
    <property type="evidence" value="ECO:0007669"/>
    <property type="project" value="TreeGrafter"/>
</dbReference>
<evidence type="ECO:0000256" key="6">
    <source>
        <dbReference type="ARBA" id="ARBA00022833"/>
    </source>
</evidence>
<dbReference type="InterPro" id="IPR013083">
    <property type="entry name" value="Znf_RING/FYVE/PHD"/>
</dbReference>
<evidence type="ECO:0000313" key="13">
    <source>
        <dbReference type="Proteomes" id="UP000663760"/>
    </source>
</evidence>
<dbReference type="Gene3D" id="3.30.40.10">
    <property type="entry name" value="Zinc/RING finger domain, C3HC4 (zinc finger)"/>
    <property type="match status" value="1"/>
</dbReference>
<dbReference type="SMART" id="SM00292">
    <property type="entry name" value="BRCT"/>
    <property type="match status" value="2"/>
</dbReference>
<dbReference type="Pfam" id="PF16589">
    <property type="entry name" value="BRCT_2"/>
    <property type="match status" value="1"/>
</dbReference>
<evidence type="ECO:0000256" key="5">
    <source>
        <dbReference type="ARBA" id="ARBA00022771"/>
    </source>
</evidence>
<name>A0A7I8K0W3_SPIIN</name>
<dbReference type="PROSITE" id="PS51805">
    <property type="entry name" value="EPHD"/>
    <property type="match status" value="1"/>
</dbReference>
<keyword evidence="3" id="KW-0677">Repeat</keyword>
<feature type="region of interest" description="Disordered" evidence="9">
    <location>
        <begin position="138"/>
        <end position="159"/>
    </location>
</feature>
<keyword evidence="6" id="KW-0862">Zinc</keyword>
<keyword evidence="7" id="KW-0234">DNA repair</keyword>
<evidence type="ECO:0000256" key="1">
    <source>
        <dbReference type="ARBA" id="ARBA00004123"/>
    </source>
</evidence>
<dbReference type="OrthoDB" id="2384350at2759"/>
<evidence type="ECO:0000313" key="12">
    <source>
        <dbReference type="EMBL" id="CAA7390558.1"/>
    </source>
</evidence>
<dbReference type="Proteomes" id="UP000663760">
    <property type="component" value="Chromosome 2"/>
</dbReference>
<organism evidence="12 13">
    <name type="scientific">Spirodela intermedia</name>
    <name type="common">Intermediate duckweed</name>
    <dbReference type="NCBI Taxonomy" id="51605"/>
    <lineage>
        <taxon>Eukaryota</taxon>
        <taxon>Viridiplantae</taxon>
        <taxon>Streptophyta</taxon>
        <taxon>Embryophyta</taxon>
        <taxon>Tracheophyta</taxon>
        <taxon>Spermatophyta</taxon>
        <taxon>Magnoliopsida</taxon>
        <taxon>Liliopsida</taxon>
        <taxon>Araceae</taxon>
        <taxon>Lemnoideae</taxon>
        <taxon>Spirodela</taxon>
    </lineage>
</organism>
<dbReference type="GO" id="GO:0008270">
    <property type="term" value="F:zinc ion binding"/>
    <property type="evidence" value="ECO:0007669"/>
    <property type="project" value="UniProtKB-KW"/>
</dbReference>
<keyword evidence="2" id="KW-0479">Metal-binding</keyword>
<keyword evidence="4" id="KW-0227">DNA damage</keyword>
<feature type="compositionally biased region" description="Basic and acidic residues" evidence="9">
    <location>
        <begin position="111"/>
        <end position="121"/>
    </location>
</feature>
<feature type="domain" description="PHD-type" evidence="11">
    <location>
        <begin position="221"/>
        <end position="341"/>
    </location>
</feature>
<dbReference type="Gene3D" id="3.40.50.10190">
    <property type="entry name" value="BRCT domain"/>
    <property type="match status" value="2"/>
</dbReference>
<dbReference type="PROSITE" id="PS50172">
    <property type="entry name" value="BRCT"/>
    <property type="match status" value="2"/>
</dbReference>
<reference evidence="12" key="1">
    <citation type="submission" date="2020-02" db="EMBL/GenBank/DDBJ databases">
        <authorList>
            <person name="Scholz U."/>
            <person name="Mascher M."/>
            <person name="Fiebig A."/>
        </authorList>
    </citation>
    <scope>NUCLEOTIDE SEQUENCE</scope>
</reference>
<sequence>MAESVSHGTLINPCFFHLQKLELELKCPMCSCITSSVEGSLSCPICTLSLLPREMKRSTSKGHDFGEKIIEKKSQNGDVQNICRSKPCSTRDDVLPDQVRCSPPSSAGPKYSDDDSNDRGSVHGADCQINKTRFHGQKTDCTNRKSTSEIEEDQCREPKRLKLNSEPSCDITKTYLDEKSKGFGRQHVQQGVATFNLESEDQGIIRVTPSSEPKKFTSNPDFTCAFCHSSKESEASGPMLHYDNGEPVDTEHAARPHILHVHQKCIEWAPQAFFDGDNVMNWEAEISRASKIKCSSCGKKGAALGCYAKSCRKSFHVPCAVEIPGCRWDCDHFLVLCPSHSDRKLPIDKSNRRKSLKSTSSASSKINGHQSPNHPTTFIQHDEELWMAPPEVTRGWVLCGSALSAAEKDTVAKFARLTGAVLSKDWRPSVTHVIASTDPFGACSRTLKFLMAILSGKWVLTIDWIKACLDARQPVAEASFEISHDIHGCFDGPRNGRIRILEQGPKLFCGLSFYFNGEFIPTYKGYLKDLIFAAGGHIVEEITEMPRSTGLVVYSLDPPQEGNSADTKGLIDVRLQEAKAVAARTGAEVIAHTWVLDSIAACKVQSLSH</sequence>
<feature type="domain" description="BRCT" evidence="10">
    <location>
        <begin position="397"/>
        <end position="482"/>
    </location>
</feature>